<reference evidence="2" key="1">
    <citation type="submission" date="2017-06" db="EMBL/GenBank/DDBJ databases">
        <title>Capnocytophaga spp. assemblies.</title>
        <authorList>
            <person name="Gulvik C.A."/>
        </authorList>
    </citation>
    <scope>NUCLEOTIDE SEQUENCE [LARGE SCALE GENOMIC DNA]</scope>
    <source>
        <strain evidence="2">H6253</strain>
    </source>
</reference>
<keyword evidence="2" id="KW-1185">Reference proteome</keyword>
<sequence>MDNAIIYQKIESLSDRERALFAFSMAERMMPLYYDLCNNHTEIYDFSHYKELKNLLCKGFLYANNHIKIDYLTLEKIIDDCVYVLTPDMEEIATTISDLAQKPPLCVAYGFDYIINKNIKSINYCSDMPFQCFYICYELEENYNLIIAEEIETQKALLEEICSTKRLETIRDFNKNNILTINTQAKM</sequence>
<dbReference type="AlphaFoldDB" id="A0A250FFU2"/>
<evidence type="ECO:0000313" key="2">
    <source>
        <dbReference type="Proteomes" id="UP000217276"/>
    </source>
</evidence>
<organism evidence="1 2">
    <name type="scientific">Capnocytophaga leadbetteri</name>
    <dbReference type="NCBI Taxonomy" id="327575"/>
    <lineage>
        <taxon>Bacteria</taxon>
        <taxon>Pseudomonadati</taxon>
        <taxon>Bacteroidota</taxon>
        <taxon>Flavobacteriia</taxon>
        <taxon>Flavobacteriales</taxon>
        <taxon>Flavobacteriaceae</taxon>
        <taxon>Capnocytophaga</taxon>
    </lineage>
</organism>
<protein>
    <submittedName>
        <fullName evidence="1">Uncharacterized protein</fullName>
    </submittedName>
</protein>
<accession>A0A250FFU2</accession>
<proteinExistence type="predicted"/>
<evidence type="ECO:0000313" key="1">
    <source>
        <dbReference type="EMBL" id="ATA82918.1"/>
    </source>
</evidence>
<dbReference type="Proteomes" id="UP000217276">
    <property type="component" value="Chromosome"/>
</dbReference>
<dbReference type="Gene3D" id="1.20.1590.10">
    <property type="entry name" value="YP_001051499.1 domain like"/>
    <property type="match status" value="1"/>
</dbReference>
<dbReference type="KEGG" id="clk:CGC53_04605"/>
<name>A0A250FFU2_9FLAO</name>
<dbReference type="InterPro" id="IPR023381">
    <property type="entry name" value="YP001051499.1-like_dom_sf"/>
</dbReference>
<gene>
    <name evidence="1" type="ORF">CGC53_04605</name>
</gene>
<dbReference type="EMBL" id="CP022384">
    <property type="protein sequence ID" value="ATA82918.1"/>
    <property type="molecule type" value="Genomic_DNA"/>
</dbReference>